<accession>A0A7M5WZD1</accession>
<dbReference type="Proteomes" id="UP000594262">
    <property type="component" value="Unplaced"/>
</dbReference>
<reference evidence="1" key="1">
    <citation type="submission" date="2021-01" db="UniProtKB">
        <authorList>
            <consortium name="EnsemblMetazoa"/>
        </authorList>
    </citation>
    <scope>IDENTIFICATION</scope>
</reference>
<proteinExistence type="predicted"/>
<evidence type="ECO:0000313" key="1">
    <source>
        <dbReference type="EnsemblMetazoa" id="CLYHEMP015116.2"/>
    </source>
</evidence>
<name>A0A7M5WZD1_9CNID</name>
<dbReference type="AlphaFoldDB" id="A0A7M5WZD1"/>
<organism evidence="1 2">
    <name type="scientific">Clytia hemisphaerica</name>
    <dbReference type="NCBI Taxonomy" id="252671"/>
    <lineage>
        <taxon>Eukaryota</taxon>
        <taxon>Metazoa</taxon>
        <taxon>Cnidaria</taxon>
        <taxon>Hydrozoa</taxon>
        <taxon>Hydroidolina</taxon>
        <taxon>Leptothecata</taxon>
        <taxon>Obeliida</taxon>
        <taxon>Clytiidae</taxon>
        <taxon>Clytia</taxon>
    </lineage>
</organism>
<protein>
    <submittedName>
        <fullName evidence="1">Uncharacterized protein</fullName>
    </submittedName>
</protein>
<evidence type="ECO:0000313" key="2">
    <source>
        <dbReference type="Proteomes" id="UP000594262"/>
    </source>
</evidence>
<dbReference type="OrthoDB" id="6133115at2759"/>
<sequence length="118" mass="13992">ILDFSIDKIVITVSYIWHQKIHHQIRIEIEIQTFKDMANNYARGAPANVQEEEHQQPLAADLDRANDEYWMNLWSNNNRAPANVQEEEHQQPLAADLDRANDEYWMNLWSNNNSEIFQ</sequence>
<keyword evidence="2" id="KW-1185">Reference proteome</keyword>
<dbReference type="EnsemblMetazoa" id="CLYHEMT015116.2">
    <property type="protein sequence ID" value="CLYHEMP015116.2"/>
    <property type="gene ID" value="CLYHEMG015116"/>
</dbReference>